<protein>
    <recommendedName>
        <fullName evidence="3">Reverse transcriptase domain-containing protein</fullName>
    </recommendedName>
</protein>
<name>A0A9Q3PBD5_9BASI</name>
<feature type="non-terminal residue" evidence="1">
    <location>
        <position position="1"/>
    </location>
</feature>
<dbReference type="EMBL" id="AVOT02063064">
    <property type="protein sequence ID" value="MBW0555888.1"/>
    <property type="molecule type" value="Genomic_DNA"/>
</dbReference>
<dbReference type="Proteomes" id="UP000765509">
    <property type="component" value="Unassembled WGS sequence"/>
</dbReference>
<dbReference type="AlphaFoldDB" id="A0A9Q3PBD5"/>
<organism evidence="1 2">
    <name type="scientific">Austropuccinia psidii MF-1</name>
    <dbReference type="NCBI Taxonomy" id="1389203"/>
    <lineage>
        <taxon>Eukaryota</taxon>
        <taxon>Fungi</taxon>
        <taxon>Dikarya</taxon>
        <taxon>Basidiomycota</taxon>
        <taxon>Pucciniomycotina</taxon>
        <taxon>Pucciniomycetes</taxon>
        <taxon>Pucciniales</taxon>
        <taxon>Sphaerophragmiaceae</taxon>
        <taxon>Austropuccinia</taxon>
    </lineage>
</organism>
<evidence type="ECO:0000313" key="1">
    <source>
        <dbReference type="EMBL" id="MBW0555888.1"/>
    </source>
</evidence>
<proteinExistence type="predicted"/>
<reference evidence="1" key="1">
    <citation type="submission" date="2021-03" db="EMBL/GenBank/DDBJ databases">
        <title>Draft genome sequence of rust myrtle Austropuccinia psidii MF-1, a brazilian biotype.</title>
        <authorList>
            <person name="Quecine M.C."/>
            <person name="Pachon D.M.R."/>
            <person name="Bonatelli M.L."/>
            <person name="Correr F.H."/>
            <person name="Franceschini L.M."/>
            <person name="Leite T.F."/>
            <person name="Margarido G.R.A."/>
            <person name="Almeida C.A."/>
            <person name="Ferrarezi J.A."/>
            <person name="Labate C.A."/>
        </authorList>
    </citation>
    <scope>NUCLEOTIDE SEQUENCE</scope>
    <source>
        <strain evidence="1">MF-1</strain>
    </source>
</reference>
<dbReference type="OrthoDB" id="412006at2759"/>
<comment type="caution">
    <text evidence="1">The sequence shown here is derived from an EMBL/GenBank/DDBJ whole genome shotgun (WGS) entry which is preliminary data.</text>
</comment>
<dbReference type="PANTHER" id="PTHR33481">
    <property type="entry name" value="REVERSE TRANSCRIPTASE"/>
    <property type="match status" value="1"/>
</dbReference>
<evidence type="ECO:0008006" key="3">
    <source>
        <dbReference type="Google" id="ProtNLM"/>
    </source>
</evidence>
<gene>
    <name evidence="1" type="ORF">O181_095603</name>
</gene>
<dbReference type="PANTHER" id="PTHR33481:SF1">
    <property type="entry name" value="ENDONUCLEASE_EXONUCLEASE_PHOSPHATASE DOMAIN-CONTAINING PROTEIN-RELATED"/>
    <property type="match status" value="1"/>
</dbReference>
<evidence type="ECO:0000313" key="2">
    <source>
        <dbReference type="Proteomes" id="UP000765509"/>
    </source>
</evidence>
<sequence length="387" mass="43343">EEITLLRDQEGNLTSDIIKKLSLLFNGTLLVETSADLDDIPHQQPPYLLPELPPITRDKVASVISTLPNRKAPRPDGIPNKLIKLSTTHLTTILTDLFNCCLRQGKYPSKWKESQTAIIRKSAKDNYTDPRAYKQIALLRRQVGISVGPQRKTNPHLETKIMPSLPMLCLGDSKWFTTRISTIGPPIPIIQLKPTSPKPPSLNEDEISIAYINDVTHLLAAESVQQSQKRTKEVMTRSKSWGSSGINPRTKKEVKWLGITLTPTLSPGPHLGTIKTKANNTINQLKQIIKPTFGLCQKEARVLIAAVSTTRILHGSVVWYSNKNKKSIEKQLTKELFQAIQLSTGMMRQTPSPFLKLYGVIKDLTKQHIKLTHNYLHTKLTAPIDNA</sequence>
<accession>A0A9Q3PBD5</accession>
<keyword evidence="2" id="KW-1185">Reference proteome</keyword>